<accession>A0A1M5EEC5</accession>
<evidence type="ECO:0000313" key="2">
    <source>
        <dbReference type="Proteomes" id="UP000184048"/>
    </source>
</evidence>
<dbReference type="OrthoDB" id="675048at2"/>
<reference evidence="1 2" key="1">
    <citation type="submission" date="2016-11" db="EMBL/GenBank/DDBJ databases">
        <authorList>
            <person name="Jaros S."/>
            <person name="Januszkiewicz K."/>
            <person name="Wedrychowicz H."/>
        </authorList>
    </citation>
    <scope>NUCLEOTIDE SEQUENCE [LARGE SCALE GENOMIC DNA]</scope>
    <source>
        <strain evidence="1 2">DSM 18119</strain>
    </source>
</reference>
<keyword evidence="2" id="KW-1185">Reference proteome</keyword>
<sequence>MCAYQRKTWAEKLNVDRSPEIEKVEKDFGGVKAGQMMLIPTPRLVDAYIRQIPKGRQVDSITLRKDLAAEYHAEITCPLTTGIFLRIAAEAAYEAYRQGTPLEKITPFWRVIDETSPTAKKLTFGTALLKQQRKKEGLDPMSKLHATY</sequence>
<dbReference type="AlphaFoldDB" id="A0A1M5EEC5"/>
<dbReference type="STRING" id="1121884.SAMN02745131_03494"/>
<dbReference type="Proteomes" id="UP000184048">
    <property type="component" value="Unassembled WGS sequence"/>
</dbReference>
<protein>
    <submittedName>
        <fullName evidence="1">Uncharacterized protein</fullName>
    </submittedName>
</protein>
<dbReference type="EMBL" id="FQUU01000018">
    <property type="protein sequence ID" value="SHF77565.1"/>
    <property type="molecule type" value="Genomic_DNA"/>
</dbReference>
<organism evidence="1 2">
    <name type="scientific">Flavisolibacter ginsengisoli DSM 18119</name>
    <dbReference type="NCBI Taxonomy" id="1121884"/>
    <lineage>
        <taxon>Bacteria</taxon>
        <taxon>Pseudomonadati</taxon>
        <taxon>Bacteroidota</taxon>
        <taxon>Chitinophagia</taxon>
        <taxon>Chitinophagales</taxon>
        <taxon>Chitinophagaceae</taxon>
        <taxon>Flavisolibacter</taxon>
    </lineage>
</organism>
<evidence type="ECO:0000313" key="1">
    <source>
        <dbReference type="EMBL" id="SHF77565.1"/>
    </source>
</evidence>
<gene>
    <name evidence="1" type="ORF">SAMN02745131_03494</name>
</gene>
<proteinExistence type="predicted"/>
<dbReference type="RefSeq" id="WP_072836622.1">
    <property type="nucleotide sequence ID" value="NZ_FQUU01000018.1"/>
</dbReference>
<name>A0A1M5EEC5_9BACT</name>